<reference evidence="1" key="1">
    <citation type="submission" date="2021-01" db="EMBL/GenBank/DDBJ databases">
        <title>Genome public.</title>
        <authorList>
            <person name="Liu C."/>
            <person name="Sun Q."/>
        </authorList>
    </citation>
    <scope>NUCLEOTIDE SEQUENCE</scope>
    <source>
        <strain evidence="1">M6</strain>
    </source>
</reference>
<sequence length="85" mass="9387">MSIIQSLYSEEHEYKVNGATYIVSAAFKHTGRKEDNTSFPTCVKKIINSDFAHLIITEENDTMTAENVCSAAGKEDNIAVEEETG</sequence>
<accession>A0A934TZH3</accession>
<dbReference type="EMBL" id="JAEQMG010000066">
    <property type="protein sequence ID" value="MBK6088532.1"/>
    <property type="molecule type" value="Genomic_DNA"/>
</dbReference>
<gene>
    <name evidence="1" type="ORF">JKK62_07685</name>
</gene>
<dbReference type="Proteomes" id="UP000633365">
    <property type="component" value="Unassembled WGS sequence"/>
</dbReference>
<protein>
    <submittedName>
        <fullName evidence="1">Uncharacterized protein</fullName>
    </submittedName>
</protein>
<dbReference type="AlphaFoldDB" id="A0A934TZH3"/>
<organism evidence="1 2">
    <name type="scientific">Ruminococcus difficilis</name>
    <dbReference type="NCBI Taxonomy" id="2763069"/>
    <lineage>
        <taxon>Bacteria</taxon>
        <taxon>Bacillati</taxon>
        <taxon>Bacillota</taxon>
        <taxon>Clostridia</taxon>
        <taxon>Eubacteriales</taxon>
        <taxon>Oscillospiraceae</taxon>
        <taxon>Ruminococcus</taxon>
    </lineage>
</organism>
<dbReference type="RefSeq" id="WP_201427427.1">
    <property type="nucleotide sequence ID" value="NZ_JAEQMG010000066.1"/>
</dbReference>
<proteinExistence type="predicted"/>
<comment type="caution">
    <text evidence="1">The sequence shown here is derived from an EMBL/GenBank/DDBJ whole genome shotgun (WGS) entry which is preliminary data.</text>
</comment>
<name>A0A934TZH3_9FIRM</name>
<evidence type="ECO:0000313" key="2">
    <source>
        <dbReference type="Proteomes" id="UP000633365"/>
    </source>
</evidence>
<evidence type="ECO:0000313" key="1">
    <source>
        <dbReference type="EMBL" id="MBK6088532.1"/>
    </source>
</evidence>
<keyword evidence="2" id="KW-1185">Reference proteome</keyword>